<organism evidence="1 2">
    <name type="scientific">Parabacteroides distasonis</name>
    <dbReference type="NCBI Taxonomy" id="823"/>
    <lineage>
        <taxon>Bacteria</taxon>
        <taxon>Pseudomonadati</taxon>
        <taxon>Bacteroidota</taxon>
        <taxon>Bacteroidia</taxon>
        <taxon>Bacteroidales</taxon>
        <taxon>Tannerellaceae</taxon>
        <taxon>Parabacteroides</taxon>
    </lineage>
</organism>
<comment type="caution">
    <text evidence="1">The sequence shown here is derived from an EMBL/GenBank/DDBJ whole genome shotgun (WGS) entry which is preliminary data.</text>
</comment>
<dbReference type="AlphaFoldDB" id="A0A8D9L831"/>
<dbReference type="Proteomes" id="UP000095455">
    <property type="component" value="Unassembled WGS sequence"/>
</dbReference>
<sequence length="69" mass="7719">MKDSIVNELITAMKDRLPPGQNLANFLTDTLCIGREAVYRRLRGEVAFTIDEVAQISCKLGSDHRKSLV</sequence>
<accession>A0A8D9L831</accession>
<protein>
    <submittedName>
        <fullName evidence="1">Uncharacterized protein</fullName>
    </submittedName>
</protein>
<reference evidence="1 2" key="1">
    <citation type="submission" date="2015-09" db="EMBL/GenBank/DDBJ databases">
        <authorList>
            <consortium name="Pathogen Informatics"/>
        </authorList>
    </citation>
    <scope>NUCLEOTIDE SEQUENCE [LARGE SCALE GENOMIC DNA]</scope>
    <source>
        <strain evidence="1 2">2789STDY5608822</strain>
    </source>
</reference>
<dbReference type="EMBL" id="CYYK01000006">
    <property type="protein sequence ID" value="CUO29100.1"/>
    <property type="molecule type" value="Genomic_DNA"/>
</dbReference>
<gene>
    <name evidence="1" type="ORF">ERS852380_01959</name>
</gene>
<evidence type="ECO:0000313" key="1">
    <source>
        <dbReference type="EMBL" id="CUO29100.1"/>
    </source>
</evidence>
<name>A0A8D9L831_PARDI</name>
<evidence type="ECO:0000313" key="2">
    <source>
        <dbReference type="Proteomes" id="UP000095455"/>
    </source>
</evidence>
<proteinExistence type="predicted"/>